<feature type="transmembrane region" description="Helical" evidence="1">
    <location>
        <begin position="163"/>
        <end position="186"/>
    </location>
</feature>
<evidence type="ECO:0000313" key="4">
    <source>
        <dbReference type="Proteomes" id="UP001589691"/>
    </source>
</evidence>
<dbReference type="PANTHER" id="PTHR40448">
    <property type="entry name" value="TWO-COMPONENT SENSOR HISTIDINE KINASE"/>
    <property type="match status" value="1"/>
</dbReference>
<dbReference type="GO" id="GO:0004673">
    <property type="term" value="F:protein histidine kinase activity"/>
    <property type="evidence" value="ECO:0007669"/>
    <property type="project" value="UniProtKB-EC"/>
</dbReference>
<keyword evidence="1" id="KW-1133">Transmembrane helix</keyword>
<evidence type="ECO:0000256" key="1">
    <source>
        <dbReference type="SAM" id="Phobius"/>
    </source>
</evidence>
<dbReference type="InterPro" id="IPR036890">
    <property type="entry name" value="HATPase_C_sf"/>
</dbReference>
<name>A0ABV5WRW5_9LACO</name>
<keyword evidence="3" id="KW-0808">Transferase</keyword>
<feature type="domain" description="Sensor histidine kinase NatK-like C-terminal" evidence="2">
    <location>
        <begin position="343"/>
        <end position="441"/>
    </location>
</feature>
<feature type="transmembrane region" description="Helical" evidence="1">
    <location>
        <begin position="44"/>
        <end position="63"/>
    </location>
</feature>
<dbReference type="RefSeq" id="WP_225424435.1">
    <property type="nucleotide sequence ID" value="NZ_BJEA01000018.1"/>
</dbReference>
<reference evidence="3 4" key="1">
    <citation type="submission" date="2024-09" db="EMBL/GenBank/DDBJ databases">
        <authorList>
            <person name="Sun Q."/>
            <person name="Mori K."/>
        </authorList>
    </citation>
    <scope>NUCLEOTIDE SEQUENCE [LARGE SCALE GENOMIC DNA]</scope>
    <source>
        <strain evidence="3 4">TBRC 4576</strain>
    </source>
</reference>
<accession>A0ABV5WRW5</accession>
<feature type="transmembrane region" description="Helical" evidence="1">
    <location>
        <begin position="97"/>
        <end position="121"/>
    </location>
</feature>
<dbReference type="InterPro" id="IPR032834">
    <property type="entry name" value="NatK-like_C"/>
</dbReference>
<feature type="transmembrane region" description="Helical" evidence="1">
    <location>
        <begin position="198"/>
        <end position="219"/>
    </location>
</feature>
<dbReference type="EC" id="2.7.13.3" evidence="3"/>
<keyword evidence="4" id="KW-1185">Reference proteome</keyword>
<dbReference type="SUPFAM" id="SSF55874">
    <property type="entry name" value="ATPase domain of HSP90 chaperone/DNA topoisomerase II/histidine kinase"/>
    <property type="match status" value="1"/>
</dbReference>
<protein>
    <submittedName>
        <fullName evidence="3">Sensor histidine kinase</fullName>
        <ecNumber evidence="3">2.7.13.3</ecNumber>
    </submittedName>
</protein>
<sequence length="446" mass="50399">MSHGGSEGLIVYVYWYIAAFDHWYSVMLVFMLQILINRELRQPRVYWTVLAMAVGLTLTYMLYDDYSDIVTFLVNLGLLAFVRRKKYFIVTSLTATLAYILFSYFGNYATAAMFALGRLSINAWQGWLFEIVGEAIVTGCMLAVAVGFRLLHQRYPQPFADRMMLNVTVSALAVASSAFFAITVAADNYNIGSGFVGILMLILVVILLINAGSFIYVFYSYTIRIRAHRQKLERRQYDLYVQNLESSYQNLRKFRHDYQNILLSLSEYVQTSDDPALKQYFDAVVTKSQQSLTRDFGHFDNLERIQDKSLKAIIQNKFSVARQAGIQVRLEASEPVGQLPIDPVTLARVSGILLDNAIEAVNGLANGQIAVAVIKYPQMVELIFQNTLRQPIERLDELFVAGKSTKGSGHGQGLATVRELLDPLLNVTYEVAANHQFEFIISIESE</sequence>
<feature type="transmembrane region" description="Helical" evidence="1">
    <location>
        <begin position="127"/>
        <end position="151"/>
    </location>
</feature>
<feature type="transmembrane region" description="Helical" evidence="1">
    <location>
        <begin position="69"/>
        <end position="85"/>
    </location>
</feature>
<comment type="caution">
    <text evidence="3">The sequence shown here is derived from an EMBL/GenBank/DDBJ whole genome shotgun (WGS) entry which is preliminary data.</text>
</comment>
<dbReference type="Pfam" id="PF14501">
    <property type="entry name" value="HATPase_c_5"/>
    <property type="match status" value="1"/>
</dbReference>
<evidence type="ECO:0000313" key="3">
    <source>
        <dbReference type="EMBL" id="MFB9768451.1"/>
    </source>
</evidence>
<keyword evidence="3" id="KW-0418">Kinase</keyword>
<organism evidence="3 4">
    <name type="scientific">Lactiplantibacillus modestisalitolerans</name>
    <dbReference type="NCBI Taxonomy" id="1457219"/>
    <lineage>
        <taxon>Bacteria</taxon>
        <taxon>Bacillati</taxon>
        <taxon>Bacillota</taxon>
        <taxon>Bacilli</taxon>
        <taxon>Lactobacillales</taxon>
        <taxon>Lactobacillaceae</taxon>
        <taxon>Lactiplantibacillus</taxon>
    </lineage>
</organism>
<evidence type="ECO:0000259" key="2">
    <source>
        <dbReference type="Pfam" id="PF14501"/>
    </source>
</evidence>
<proteinExistence type="predicted"/>
<dbReference type="EMBL" id="JBHLZY010000002">
    <property type="protein sequence ID" value="MFB9768451.1"/>
    <property type="molecule type" value="Genomic_DNA"/>
</dbReference>
<dbReference type="PANTHER" id="PTHR40448:SF1">
    <property type="entry name" value="TWO-COMPONENT SENSOR HISTIDINE KINASE"/>
    <property type="match status" value="1"/>
</dbReference>
<gene>
    <name evidence="3" type="ORF">ACFFLI_00975</name>
</gene>
<dbReference type="Gene3D" id="3.30.565.10">
    <property type="entry name" value="Histidine kinase-like ATPase, C-terminal domain"/>
    <property type="match status" value="1"/>
</dbReference>
<dbReference type="Proteomes" id="UP001589691">
    <property type="component" value="Unassembled WGS sequence"/>
</dbReference>
<keyword evidence="1" id="KW-0472">Membrane</keyword>
<keyword evidence="1" id="KW-0812">Transmembrane</keyword>
<feature type="transmembrane region" description="Helical" evidence="1">
    <location>
        <begin position="12"/>
        <end position="32"/>
    </location>
</feature>